<feature type="compositionally biased region" description="Polar residues" evidence="1">
    <location>
        <begin position="22"/>
        <end position="37"/>
    </location>
</feature>
<dbReference type="Proteomes" id="UP001085076">
    <property type="component" value="Miscellaneous, Linkage group lg09"/>
</dbReference>
<dbReference type="OrthoDB" id="2527451at2759"/>
<reference evidence="2" key="1">
    <citation type="submission" date="2021-03" db="EMBL/GenBank/DDBJ databases">
        <authorList>
            <person name="Li Z."/>
            <person name="Yang C."/>
        </authorList>
    </citation>
    <scope>NUCLEOTIDE SEQUENCE</scope>
    <source>
        <strain evidence="2">Dzin_1.0</strain>
        <tissue evidence="2">Leaf</tissue>
    </source>
</reference>
<keyword evidence="3" id="KW-1185">Reference proteome</keyword>
<evidence type="ECO:0000313" key="2">
    <source>
        <dbReference type="EMBL" id="KAJ0962714.1"/>
    </source>
</evidence>
<feature type="compositionally biased region" description="Basic residues" evidence="1">
    <location>
        <begin position="1"/>
        <end position="10"/>
    </location>
</feature>
<dbReference type="GO" id="GO:0003676">
    <property type="term" value="F:nucleic acid binding"/>
    <property type="evidence" value="ECO:0007669"/>
    <property type="project" value="InterPro"/>
</dbReference>
<feature type="region of interest" description="Disordered" evidence="1">
    <location>
        <begin position="169"/>
        <end position="199"/>
    </location>
</feature>
<dbReference type="EMBL" id="JAGGNH010000009">
    <property type="protein sequence ID" value="KAJ0962714.1"/>
    <property type="molecule type" value="Genomic_DNA"/>
</dbReference>
<dbReference type="GO" id="GO:0008270">
    <property type="term" value="F:zinc ion binding"/>
    <property type="evidence" value="ECO:0007669"/>
    <property type="project" value="InterPro"/>
</dbReference>
<dbReference type="AlphaFoldDB" id="A0A9D5BXX2"/>
<evidence type="ECO:0008006" key="4">
    <source>
        <dbReference type="Google" id="ProtNLM"/>
    </source>
</evidence>
<reference evidence="2" key="2">
    <citation type="journal article" date="2022" name="Hortic Res">
        <title>The genome of Dioscorea zingiberensis sheds light on the biosynthesis, origin and evolution of the medicinally important diosgenin saponins.</title>
        <authorList>
            <person name="Li Y."/>
            <person name="Tan C."/>
            <person name="Li Z."/>
            <person name="Guo J."/>
            <person name="Li S."/>
            <person name="Chen X."/>
            <person name="Wang C."/>
            <person name="Dai X."/>
            <person name="Yang H."/>
            <person name="Song W."/>
            <person name="Hou L."/>
            <person name="Xu J."/>
            <person name="Tong Z."/>
            <person name="Xu A."/>
            <person name="Yuan X."/>
            <person name="Wang W."/>
            <person name="Yang Q."/>
            <person name="Chen L."/>
            <person name="Sun Z."/>
            <person name="Wang K."/>
            <person name="Pan B."/>
            <person name="Chen J."/>
            <person name="Bao Y."/>
            <person name="Liu F."/>
            <person name="Qi X."/>
            <person name="Gang D.R."/>
            <person name="Wen J."/>
            <person name="Li J."/>
        </authorList>
    </citation>
    <scope>NUCLEOTIDE SEQUENCE</scope>
    <source>
        <strain evidence="2">Dzin_1.0</strain>
    </source>
</reference>
<organism evidence="2 3">
    <name type="scientific">Dioscorea zingiberensis</name>
    <dbReference type="NCBI Taxonomy" id="325984"/>
    <lineage>
        <taxon>Eukaryota</taxon>
        <taxon>Viridiplantae</taxon>
        <taxon>Streptophyta</taxon>
        <taxon>Embryophyta</taxon>
        <taxon>Tracheophyta</taxon>
        <taxon>Spermatophyta</taxon>
        <taxon>Magnoliopsida</taxon>
        <taxon>Liliopsida</taxon>
        <taxon>Dioscoreales</taxon>
        <taxon>Dioscoreaceae</taxon>
        <taxon>Dioscorea</taxon>
    </lineage>
</organism>
<accession>A0A9D5BXX2</accession>
<evidence type="ECO:0000256" key="1">
    <source>
        <dbReference type="SAM" id="MobiDB-lite"/>
    </source>
</evidence>
<proteinExistence type="predicted"/>
<evidence type="ECO:0000313" key="3">
    <source>
        <dbReference type="Proteomes" id="UP001085076"/>
    </source>
</evidence>
<dbReference type="InterPro" id="IPR036875">
    <property type="entry name" value="Znf_CCHC_sf"/>
</dbReference>
<protein>
    <recommendedName>
        <fullName evidence="4">CCHC-type domain-containing protein</fullName>
    </recommendedName>
</protein>
<feature type="compositionally biased region" description="Basic and acidic residues" evidence="1">
    <location>
        <begin position="169"/>
        <end position="185"/>
    </location>
</feature>
<feature type="region of interest" description="Disordered" evidence="1">
    <location>
        <begin position="1"/>
        <end position="37"/>
    </location>
</feature>
<comment type="caution">
    <text evidence="2">The sequence shown here is derived from an EMBL/GenBank/DDBJ whole genome shotgun (WGS) entry which is preliminary data.</text>
</comment>
<sequence length="248" mass="28055">MARVWRRRTSPKGQEKGDKATPNPSGNNQRSPLTGNPQQVGLMYAEVVMGKEPTNFITSVLTTLAGAAGDSSKKESWMEVRFKLPKRLSKEEMPSLHQRLENMKRSPPTISIPMGPIQVCGQCLQPGHRANECRHMLTYRRCGEVGHREINTGDLRRLERPRLAVRPLVSRDEPGRPPKSEMMRGKEHRIHNRDGNGADKKHCRWKRDLSCALGNVERKMALGAKQFLDGRFIVACPSPEEVREMEST</sequence>
<gene>
    <name evidence="2" type="ORF">J5N97_027836</name>
</gene>
<name>A0A9D5BXX2_9LILI</name>
<dbReference type="SUPFAM" id="SSF57756">
    <property type="entry name" value="Retrovirus zinc finger-like domains"/>
    <property type="match status" value="1"/>
</dbReference>